<keyword evidence="1" id="KW-0472">Membrane</keyword>
<feature type="domain" description="Metal-dependent phosphohydrolase 7TM intracellular" evidence="2">
    <location>
        <begin position="3"/>
        <end position="57"/>
    </location>
</feature>
<sequence>MEYIFPGAMAAMLIKILLNDRLAVAMIILLGSYGTIIFNGDTPGNLDFSMGLYIIFGD</sequence>
<keyword evidence="1" id="KW-1133">Transmembrane helix</keyword>
<dbReference type="AlphaFoldDB" id="A0A941FJI8"/>
<keyword evidence="1" id="KW-0812">Transmembrane</keyword>
<organism evidence="3 4">
    <name type="scientific">Peribacillus frigoritolerans</name>
    <dbReference type="NCBI Taxonomy" id="450367"/>
    <lineage>
        <taxon>Bacteria</taxon>
        <taxon>Bacillati</taxon>
        <taxon>Bacillota</taxon>
        <taxon>Bacilli</taxon>
        <taxon>Bacillales</taxon>
        <taxon>Bacillaceae</taxon>
        <taxon>Peribacillus</taxon>
    </lineage>
</organism>
<gene>
    <name evidence="3" type="ORF">KEH51_17790</name>
</gene>
<feature type="transmembrane region" description="Helical" evidence="1">
    <location>
        <begin position="21"/>
        <end position="40"/>
    </location>
</feature>
<evidence type="ECO:0000256" key="1">
    <source>
        <dbReference type="SAM" id="Phobius"/>
    </source>
</evidence>
<comment type="caution">
    <text evidence="3">The sequence shown here is derived from an EMBL/GenBank/DDBJ whole genome shotgun (WGS) entry which is preliminary data.</text>
</comment>
<protein>
    <recommendedName>
        <fullName evidence="2">Metal-dependent phosphohydrolase 7TM intracellular domain-containing protein</fullName>
    </recommendedName>
</protein>
<evidence type="ECO:0000313" key="3">
    <source>
        <dbReference type="EMBL" id="MBR8645365.1"/>
    </source>
</evidence>
<dbReference type="EMBL" id="JAGTPW010000033">
    <property type="protein sequence ID" value="MBR8645365.1"/>
    <property type="molecule type" value="Genomic_DNA"/>
</dbReference>
<proteinExistence type="predicted"/>
<dbReference type="InterPro" id="IPR011621">
    <property type="entry name" value="Metal-dep_PHydrolase_7TM_intra"/>
</dbReference>
<evidence type="ECO:0000313" key="4">
    <source>
        <dbReference type="Proteomes" id="UP000680045"/>
    </source>
</evidence>
<reference evidence="3" key="1">
    <citation type="submission" date="2021-04" db="EMBL/GenBank/DDBJ databases">
        <title>Whole genome sequencing of Enterococci isolates from hospitalized patients.</title>
        <authorList>
            <person name="Ogoti B.M."/>
            <person name="Onyambu F.G."/>
        </authorList>
    </citation>
    <scope>NUCLEOTIDE SEQUENCE</scope>
    <source>
        <strain evidence="3">242</strain>
    </source>
</reference>
<accession>A0A941FJI8</accession>
<dbReference type="Pfam" id="PF07698">
    <property type="entry name" value="7TM-7TMR_HD"/>
    <property type="match status" value="1"/>
</dbReference>
<name>A0A941FJI8_9BACI</name>
<evidence type="ECO:0000259" key="2">
    <source>
        <dbReference type="Pfam" id="PF07698"/>
    </source>
</evidence>
<dbReference type="Proteomes" id="UP000680045">
    <property type="component" value="Unassembled WGS sequence"/>
</dbReference>